<dbReference type="GO" id="GO:0051607">
    <property type="term" value="P:defense response to virus"/>
    <property type="evidence" value="ECO:0007669"/>
    <property type="project" value="UniProtKB-ARBA"/>
</dbReference>
<keyword evidence="3" id="KW-0677">Repeat</keyword>
<dbReference type="GO" id="GO:0005524">
    <property type="term" value="F:ATP binding"/>
    <property type="evidence" value="ECO:0007669"/>
    <property type="project" value="UniProtKB-KW"/>
</dbReference>
<dbReference type="SUPFAM" id="SSF52058">
    <property type="entry name" value="L domain-like"/>
    <property type="match status" value="2"/>
</dbReference>
<dbReference type="Gene3D" id="3.80.10.10">
    <property type="entry name" value="Ribonuclease Inhibitor"/>
    <property type="match status" value="3"/>
</dbReference>
<dbReference type="InterPro" id="IPR041118">
    <property type="entry name" value="Rx_N"/>
</dbReference>
<dbReference type="Gene3D" id="3.40.50.300">
    <property type="entry name" value="P-loop containing nucleotide triphosphate hydrolases"/>
    <property type="match status" value="1"/>
</dbReference>
<organism evidence="12 13">
    <name type="scientific">Cynara cardunculus var. scolymus</name>
    <name type="common">Globe artichoke</name>
    <name type="synonym">Cynara scolymus</name>
    <dbReference type="NCBI Taxonomy" id="59895"/>
    <lineage>
        <taxon>Eukaryota</taxon>
        <taxon>Viridiplantae</taxon>
        <taxon>Streptophyta</taxon>
        <taxon>Embryophyta</taxon>
        <taxon>Tracheophyta</taxon>
        <taxon>Spermatophyta</taxon>
        <taxon>Magnoliopsida</taxon>
        <taxon>eudicotyledons</taxon>
        <taxon>Gunneridae</taxon>
        <taxon>Pentapetalae</taxon>
        <taxon>asterids</taxon>
        <taxon>campanulids</taxon>
        <taxon>Asterales</taxon>
        <taxon>Asteraceae</taxon>
        <taxon>Carduoideae</taxon>
        <taxon>Cardueae</taxon>
        <taxon>Carduinae</taxon>
        <taxon>Cynara</taxon>
    </lineage>
</organism>
<gene>
    <name evidence="12" type="ORF">Ccrd_021123</name>
</gene>
<feature type="domain" description="Disease resistance protein winged helix" evidence="10">
    <location>
        <begin position="439"/>
        <end position="507"/>
    </location>
</feature>
<name>A0A103Y160_CYNCS</name>
<evidence type="ECO:0000256" key="4">
    <source>
        <dbReference type="ARBA" id="ARBA00022741"/>
    </source>
</evidence>
<evidence type="ECO:0000256" key="7">
    <source>
        <dbReference type="SAM" id="SignalP"/>
    </source>
</evidence>
<reference evidence="12 13" key="1">
    <citation type="journal article" date="2016" name="Sci. Rep.">
        <title>The genome sequence of the outbreeding globe artichoke constructed de novo incorporating a phase-aware low-pass sequencing strategy of F1 progeny.</title>
        <authorList>
            <person name="Scaglione D."/>
            <person name="Reyes-Chin-Wo S."/>
            <person name="Acquadro A."/>
            <person name="Froenicke L."/>
            <person name="Portis E."/>
            <person name="Beitel C."/>
            <person name="Tirone M."/>
            <person name="Mauro R."/>
            <person name="Lo Monaco A."/>
            <person name="Mauromicale G."/>
            <person name="Faccioli P."/>
            <person name="Cattivelli L."/>
            <person name="Rieseberg L."/>
            <person name="Michelmore R."/>
            <person name="Lanteri S."/>
        </authorList>
    </citation>
    <scope>NUCLEOTIDE SEQUENCE [LARGE SCALE GENOMIC DNA]</scope>
    <source>
        <strain evidence="12">2C</strain>
    </source>
</reference>
<keyword evidence="2" id="KW-0433">Leucine-rich repeat</keyword>
<evidence type="ECO:0000259" key="11">
    <source>
        <dbReference type="Pfam" id="PF23598"/>
    </source>
</evidence>
<dbReference type="InterPro" id="IPR027417">
    <property type="entry name" value="P-loop_NTPase"/>
</dbReference>
<dbReference type="PANTHER" id="PTHR36766">
    <property type="entry name" value="PLANT BROAD-SPECTRUM MILDEW RESISTANCE PROTEIN RPW8"/>
    <property type="match status" value="1"/>
</dbReference>
<dbReference type="Pfam" id="PF23598">
    <property type="entry name" value="LRR_14"/>
    <property type="match status" value="1"/>
</dbReference>
<accession>A0A103Y160</accession>
<comment type="caution">
    <text evidence="12">The sequence shown here is derived from an EMBL/GenBank/DDBJ whole genome shotgun (WGS) entry which is preliminary data.</text>
</comment>
<dbReference type="Pfam" id="PF18052">
    <property type="entry name" value="Rx_N"/>
    <property type="match status" value="1"/>
</dbReference>
<keyword evidence="5" id="KW-0611">Plant defense</keyword>
<dbReference type="InterPro" id="IPR058922">
    <property type="entry name" value="WHD_DRP"/>
</dbReference>
<sequence>MAIAEIFLTAFITVLFDQLASADLIKLAQSRGINSQLNKWKKTLTQILAVLADAGQKQIKERCVDLWLHDLQDLAYEIDDLLDDLATESLHRKLNRESHVSTDTNKVLKLIPTCCTNFTPRNIMYGRKMSSKLDEITIKLHNLAEQRNTLGLNANVNVERSNRRNRRLEETSLVDESKVLGREGDKEALLGKLLGNEACNQNVNILSIVGLGGIGKTTLAKVLYNEEKVKDHFELRAWVCVSEELDVFNISKAIFQAVGGTNQEFANLDLLHVALKEKLWKKRFLVVLDDVWNEDYREWELLQSPFAVGAPGSKIIVTTRKTKVATVMNSFQPYNLKVLSNEKALSLFAQYALDEQNFDKHPTLKWHGESIVNKCGRLPLALITLGRMLRTKTDDSKWEEVLNSEIWNLEDGNQILPALRLSYHDLPPHLKHLFAYCSVFPKDYVFDKKELVLLWMAEGFLYQSDVSKSMESLGHEYFEELKSRSFFQPSTNDQSQHIMHDLINDLATNVAGEFFFRLHDNDIYCRSESLEKCRHISLIGQAYGTFRMFKELQRARRLRTFLPVPLNLWQSFHLSDDVLVELLPQLQFLRVLSLCNHSITSVPQSIGNLKHIRYLNFSKTGIKRLPEQIGDLYNLQSLLLCGCHDLSSLSISFVKLINMRHLDISDTPKLKKMPLGIGGLTSLQTLPKVIIEGANGFRISELKGLSELQGRLSIMGLEKVINPIQAKDANLQQKKGLVDLKMIWSDSLRKLSVSRMDKVKNLGSELLAPTNSYNAIAFPSLQILEFFDMESWESWSSSIDGKDGTFRSFPCLRDISMGNCPKLVEVSIDSLPLLRVLHIGGCFEVVLRSMVGVSSSIEMLTMDNIKGLTQLHGEVLKDLGAVEDICIRDCDELRYLWESESEASKFLGRLRNLEVSDCKNLVSLGDKEVNLGISMKCIREVELLGSKTLENYNCSNSTERLEISKSPMFSSTLKFLFIQNCDNLRLFPQGWFVHLTTLKIWNCDTIETIPDKGFGFLPLFCLKCLWISSCKNLKSFPHEHLQRLTSLEELWINDCPSMDYSFPCGLWPPNLRSLRIGCLNKCMSEWGLQNYPTSLVELDLYGKNSRVVSFAEIEDVRNSDNTTSSSSFLLPRSLNSLFIRGFEDLESISEALQHLPYLKQLHIWSCPKLRDLSERTSVGPSSLTLTVYQ</sequence>
<feature type="signal peptide" evidence="7">
    <location>
        <begin position="1"/>
        <end position="22"/>
    </location>
</feature>
<evidence type="ECO:0000313" key="12">
    <source>
        <dbReference type="EMBL" id="KVI00626.1"/>
    </source>
</evidence>
<keyword evidence="6" id="KW-0067">ATP-binding</keyword>
<dbReference type="OMA" id="ERTCEAR"/>
<dbReference type="EMBL" id="LEKV01003365">
    <property type="protein sequence ID" value="KVI00626.1"/>
    <property type="molecule type" value="Genomic_DNA"/>
</dbReference>
<evidence type="ECO:0000256" key="3">
    <source>
        <dbReference type="ARBA" id="ARBA00022737"/>
    </source>
</evidence>
<dbReference type="Proteomes" id="UP000243975">
    <property type="component" value="Unassembled WGS sequence"/>
</dbReference>
<dbReference type="AlphaFoldDB" id="A0A103Y160"/>
<dbReference type="InterPro" id="IPR055414">
    <property type="entry name" value="LRR_R13L4/SHOC2-like"/>
</dbReference>
<dbReference type="PRINTS" id="PR00364">
    <property type="entry name" value="DISEASERSIST"/>
</dbReference>
<dbReference type="GO" id="GO:0043531">
    <property type="term" value="F:ADP binding"/>
    <property type="evidence" value="ECO:0007669"/>
    <property type="project" value="InterPro"/>
</dbReference>
<keyword evidence="7" id="KW-0732">Signal</keyword>
<evidence type="ECO:0000259" key="10">
    <source>
        <dbReference type="Pfam" id="PF23559"/>
    </source>
</evidence>
<evidence type="ECO:0000259" key="9">
    <source>
        <dbReference type="Pfam" id="PF18052"/>
    </source>
</evidence>
<dbReference type="SUPFAM" id="SSF52540">
    <property type="entry name" value="P-loop containing nucleoside triphosphate hydrolases"/>
    <property type="match status" value="1"/>
</dbReference>
<dbReference type="Gramene" id="KVI00626">
    <property type="protein sequence ID" value="KVI00626"/>
    <property type="gene ID" value="Ccrd_021123"/>
</dbReference>
<dbReference type="Gene3D" id="1.10.10.10">
    <property type="entry name" value="Winged helix-like DNA-binding domain superfamily/Winged helix DNA-binding domain"/>
    <property type="match status" value="1"/>
</dbReference>
<keyword evidence="4" id="KW-0547">Nucleotide-binding</keyword>
<dbReference type="Pfam" id="PF23559">
    <property type="entry name" value="WHD_DRP"/>
    <property type="match status" value="1"/>
</dbReference>
<feature type="domain" description="NB-ARC" evidence="8">
    <location>
        <begin position="183"/>
        <end position="355"/>
    </location>
</feature>
<feature type="chain" id="PRO_5007119304" evidence="7">
    <location>
        <begin position="23"/>
        <end position="1189"/>
    </location>
</feature>
<dbReference type="PANTHER" id="PTHR36766:SF61">
    <property type="entry name" value="NB-ARC DOMAIN DISEASE RESISTANCE PROTEIN"/>
    <property type="match status" value="1"/>
</dbReference>
<proteinExistence type="inferred from homology"/>
<dbReference type="Gene3D" id="1.20.5.4130">
    <property type="match status" value="1"/>
</dbReference>
<dbReference type="InterPro" id="IPR036388">
    <property type="entry name" value="WH-like_DNA-bd_sf"/>
</dbReference>
<feature type="domain" description="Disease resistance N-terminal" evidence="9">
    <location>
        <begin position="9"/>
        <end position="97"/>
    </location>
</feature>
<evidence type="ECO:0000256" key="2">
    <source>
        <dbReference type="ARBA" id="ARBA00022614"/>
    </source>
</evidence>
<dbReference type="Pfam" id="PF00931">
    <property type="entry name" value="NB-ARC"/>
    <property type="match status" value="1"/>
</dbReference>
<dbReference type="InterPro" id="IPR002182">
    <property type="entry name" value="NB-ARC"/>
</dbReference>
<comment type="similarity">
    <text evidence="1">Belongs to the disease resistance NB-LRR family.</text>
</comment>
<evidence type="ECO:0000313" key="13">
    <source>
        <dbReference type="Proteomes" id="UP000243975"/>
    </source>
</evidence>
<dbReference type="InterPro" id="IPR032675">
    <property type="entry name" value="LRR_dom_sf"/>
</dbReference>
<dbReference type="FunFam" id="1.10.10.10:FF:000322">
    <property type="entry name" value="Probable disease resistance protein At1g63360"/>
    <property type="match status" value="1"/>
</dbReference>
<keyword evidence="13" id="KW-1185">Reference proteome</keyword>
<evidence type="ECO:0000256" key="1">
    <source>
        <dbReference type="ARBA" id="ARBA00008894"/>
    </source>
</evidence>
<evidence type="ECO:0000256" key="6">
    <source>
        <dbReference type="ARBA" id="ARBA00022840"/>
    </source>
</evidence>
<protein>
    <submittedName>
        <fullName evidence="12">Disease resistance protein</fullName>
    </submittedName>
</protein>
<feature type="domain" description="Disease resistance R13L4/SHOC-2-like LRR" evidence="11">
    <location>
        <begin position="580"/>
        <end position="709"/>
    </location>
</feature>
<evidence type="ECO:0000256" key="5">
    <source>
        <dbReference type="ARBA" id="ARBA00022821"/>
    </source>
</evidence>
<dbReference type="FunFam" id="3.40.50.300:FF:001091">
    <property type="entry name" value="Probable disease resistance protein At1g61300"/>
    <property type="match status" value="1"/>
</dbReference>
<evidence type="ECO:0000259" key="8">
    <source>
        <dbReference type="Pfam" id="PF00931"/>
    </source>
</evidence>